<dbReference type="GO" id="GO:0016780">
    <property type="term" value="F:phosphotransferase activity, for other substituted phosphate groups"/>
    <property type="evidence" value="ECO:0007669"/>
    <property type="project" value="TreeGrafter"/>
</dbReference>
<reference evidence="10" key="1">
    <citation type="submission" date="2016-11" db="EMBL/GenBank/DDBJ databases">
        <authorList>
            <person name="Varghese N."/>
            <person name="Submissions S."/>
        </authorList>
    </citation>
    <scope>NUCLEOTIDE SEQUENCE [LARGE SCALE GENOMIC DNA]</scope>
    <source>
        <strain evidence="10">DSM 18829</strain>
    </source>
</reference>
<dbReference type="Pfam" id="PF13727">
    <property type="entry name" value="CoA_binding_3"/>
    <property type="match status" value="1"/>
</dbReference>
<evidence type="ECO:0000256" key="4">
    <source>
        <dbReference type="ARBA" id="ARBA00022692"/>
    </source>
</evidence>
<sequence length="443" mass="51719">MAVGRYSKYIRPISYLVDFLLIVWLLLFIFPNITLGVKSAIVLLFLWTIIANYTNFYEVYRFTAQSSIVAKIFKQFALFSLVFITLLFAAERKVSVLLVVKYLLFLAGFVSLFKFGIYYLLRKYRKILGGNYRNVIIIGQSEKSEELSDFFNKNDDFGYKLQKLFLDTVLVSEIEQFVSKNRIDEIYCDLNSVSKDCSDEIIAFAHSNFKTIKLIPDNSALSHNMFLDYYGYIPLISIRKTPLETWFNYWVKRVFDLVFSLLVILFILSWLIPIIALLIRLDSKGPIFFKQKRHGLNNQEFDCIKFRSMNVNATADTELASKNDVRITRFGKFLRSSSLDEMPQFINVLLGDMSVVGPRPHMLSVNEDYAQRFDKFMERHYIRPGVTGLAQVNGFRGEVLTDKDVENRLKFDLYYIENWTLFLDIKIIVITIKNFILGDEKAY</sequence>
<feature type="transmembrane region" description="Helical" evidence="7">
    <location>
        <begin position="257"/>
        <end position="279"/>
    </location>
</feature>
<evidence type="ECO:0000313" key="10">
    <source>
        <dbReference type="Proteomes" id="UP000184488"/>
    </source>
</evidence>
<dbReference type="STRING" id="415425.SAMN05444363_0378"/>
<gene>
    <name evidence="9" type="ORF">SAMN05444363_0378</name>
</gene>
<evidence type="ECO:0000313" key="9">
    <source>
        <dbReference type="EMBL" id="SHI39439.1"/>
    </source>
</evidence>
<dbReference type="InterPro" id="IPR017475">
    <property type="entry name" value="EPS_sugar_tfrase"/>
</dbReference>
<keyword evidence="4 7" id="KW-0812">Transmembrane</keyword>
<evidence type="ECO:0000256" key="7">
    <source>
        <dbReference type="SAM" id="Phobius"/>
    </source>
</evidence>
<accession>A0A1M6ASE7</accession>
<evidence type="ECO:0000256" key="6">
    <source>
        <dbReference type="ARBA" id="ARBA00023136"/>
    </source>
</evidence>
<dbReference type="NCBIfam" id="TIGR03025">
    <property type="entry name" value="EPS_sugtrans"/>
    <property type="match status" value="1"/>
</dbReference>
<dbReference type="RefSeq" id="WP_073308043.1">
    <property type="nucleotide sequence ID" value="NZ_FQZI01000001.1"/>
</dbReference>
<evidence type="ECO:0000256" key="3">
    <source>
        <dbReference type="ARBA" id="ARBA00022679"/>
    </source>
</evidence>
<comment type="subcellular location">
    <subcellularLocation>
        <location evidence="1">Membrane</location>
        <topology evidence="1">Multi-pass membrane protein</topology>
    </subcellularLocation>
</comment>
<dbReference type="PANTHER" id="PTHR30576">
    <property type="entry name" value="COLANIC BIOSYNTHESIS UDP-GLUCOSE LIPID CARRIER TRANSFERASE"/>
    <property type="match status" value="1"/>
</dbReference>
<dbReference type="Proteomes" id="UP000184488">
    <property type="component" value="Unassembled WGS sequence"/>
</dbReference>
<keyword evidence="10" id="KW-1185">Reference proteome</keyword>
<evidence type="ECO:0000256" key="5">
    <source>
        <dbReference type="ARBA" id="ARBA00022989"/>
    </source>
</evidence>
<protein>
    <submittedName>
        <fullName evidence="9">Putative colanic acid biosysnthesis UDP-glucose lipid carrier transferase</fullName>
    </submittedName>
</protein>
<evidence type="ECO:0000256" key="2">
    <source>
        <dbReference type="ARBA" id="ARBA00006464"/>
    </source>
</evidence>
<dbReference type="PANTHER" id="PTHR30576:SF0">
    <property type="entry name" value="UNDECAPRENYL-PHOSPHATE N-ACETYLGALACTOSAMINYL 1-PHOSPHATE TRANSFERASE-RELATED"/>
    <property type="match status" value="1"/>
</dbReference>
<keyword evidence="5 7" id="KW-1133">Transmembrane helix</keyword>
<feature type="transmembrane region" description="Helical" evidence="7">
    <location>
        <begin position="102"/>
        <end position="121"/>
    </location>
</feature>
<evidence type="ECO:0000259" key="8">
    <source>
        <dbReference type="Pfam" id="PF02397"/>
    </source>
</evidence>
<dbReference type="InterPro" id="IPR003362">
    <property type="entry name" value="Bact_transf"/>
</dbReference>
<feature type="domain" description="Bacterial sugar transferase" evidence="8">
    <location>
        <begin position="252"/>
        <end position="435"/>
    </location>
</feature>
<dbReference type="Pfam" id="PF02397">
    <property type="entry name" value="Bac_transf"/>
    <property type="match status" value="1"/>
</dbReference>
<feature type="transmembrane region" description="Helical" evidence="7">
    <location>
        <begin position="72"/>
        <end position="90"/>
    </location>
</feature>
<name>A0A1M6ASE7_9FLAO</name>
<dbReference type="GO" id="GO:0016020">
    <property type="term" value="C:membrane"/>
    <property type="evidence" value="ECO:0007669"/>
    <property type="project" value="UniProtKB-SubCell"/>
</dbReference>
<dbReference type="AlphaFoldDB" id="A0A1M6ASE7"/>
<dbReference type="EMBL" id="FQZI01000001">
    <property type="protein sequence ID" value="SHI39439.1"/>
    <property type="molecule type" value="Genomic_DNA"/>
</dbReference>
<keyword evidence="6 7" id="KW-0472">Membrane</keyword>
<proteinExistence type="inferred from homology"/>
<organism evidence="9 10">
    <name type="scientific">Flavobacterium terrae</name>
    <dbReference type="NCBI Taxonomy" id="415425"/>
    <lineage>
        <taxon>Bacteria</taxon>
        <taxon>Pseudomonadati</taxon>
        <taxon>Bacteroidota</taxon>
        <taxon>Flavobacteriia</taxon>
        <taxon>Flavobacteriales</taxon>
        <taxon>Flavobacteriaceae</taxon>
        <taxon>Flavobacterium</taxon>
    </lineage>
</organism>
<evidence type="ECO:0000256" key="1">
    <source>
        <dbReference type="ARBA" id="ARBA00004141"/>
    </source>
</evidence>
<feature type="transmembrane region" description="Helical" evidence="7">
    <location>
        <begin position="39"/>
        <end position="60"/>
    </location>
</feature>
<keyword evidence="3 9" id="KW-0808">Transferase</keyword>
<feature type="transmembrane region" description="Helical" evidence="7">
    <location>
        <begin position="12"/>
        <end position="33"/>
    </location>
</feature>
<comment type="similarity">
    <text evidence="2">Belongs to the bacterial sugar transferase family.</text>
</comment>